<sequence>MKLTLVALMLWLAASSTCFAQQTAPSPANSVGAYQAGSVSDSTRQVLHRLFKRGRLYGTIGAVAGGMVVAGATSYVARGEGNWQTGIDYVLGTSALASGLTIRVLFSRRNERKLLEDLAQGKPLPDYVVQWLPFAQKRKK</sequence>
<keyword evidence="1" id="KW-0472">Membrane</keyword>
<dbReference type="RefSeq" id="WP_045687889.1">
    <property type="nucleotide sequence ID" value="NZ_FZNS01000009.1"/>
</dbReference>
<proteinExistence type="predicted"/>
<protein>
    <recommendedName>
        <fullName evidence="5">Transmembrane protein</fullName>
    </recommendedName>
</protein>
<dbReference type="Proteomes" id="UP000198310">
    <property type="component" value="Unassembled WGS sequence"/>
</dbReference>
<keyword evidence="4" id="KW-1185">Reference proteome</keyword>
<evidence type="ECO:0000256" key="1">
    <source>
        <dbReference type="SAM" id="Phobius"/>
    </source>
</evidence>
<reference evidence="4" key="1">
    <citation type="submission" date="2017-06" db="EMBL/GenBank/DDBJ databases">
        <authorList>
            <person name="Varghese N."/>
            <person name="Submissions S."/>
        </authorList>
    </citation>
    <scope>NUCLEOTIDE SEQUENCE [LARGE SCALE GENOMIC DNA]</scope>
    <source>
        <strain evidence="4">DSM 28041</strain>
    </source>
</reference>
<feature type="signal peptide" evidence="2">
    <location>
        <begin position="1"/>
        <end position="20"/>
    </location>
</feature>
<organism evidence="3 4">
    <name type="scientific">Hymenobacter mucosus</name>
    <dbReference type="NCBI Taxonomy" id="1411120"/>
    <lineage>
        <taxon>Bacteria</taxon>
        <taxon>Pseudomonadati</taxon>
        <taxon>Bacteroidota</taxon>
        <taxon>Cytophagia</taxon>
        <taxon>Cytophagales</taxon>
        <taxon>Hymenobacteraceae</taxon>
        <taxon>Hymenobacter</taxon>
    </lineage>
</organism>
<dbReference type="AlphaFoldDB" id="A0A238ZSM5"/>
<evidence type="ECO:0008006" key="5">
    <source>
        <dbReference type="Google" id="ProtNLM"/>
    </source>
</evidence>
<name>A0A238ZSM5_9BACT</name>
<accession>A0A238ZSM5</accession>
<evidence type="ECO:0000313" key="3">
    <source>
        <dbReference type="EMBL" id="SNR86446.1"/>
    </source>
</evidence>
<dbReference type="EMBL" id="FZNS01000009">
    <property type="protein sequence ID" value="SNR86446.1"/>
    <property type="molecule type" value="Genomic_DNA"/>
</dbReference>
<feature type="transmembrane region" description="Helical" evidence="1">
    <location>
        <begin position="89"/>
        <end position="106"/>
    </location>
</feature>
<evidence type="ECO:0000313" key="4">
    <source>
        <dbReference type="Proteomes" id="UP000198310"/>
    </source>
</evidence>
<gene>
    <name evidence="3" type="ORF">SAMN06269173_109118</name>
</gene>
<feature type="chain" id="PRO_5011309869" description="Transmembrane protein" evidence="2">
    <location>
        <begin position="21"/>
        <end position="140"/>
    </location>
</feature>
<keyword evidence="1" id="KW-1133">Transmembrane helix</keyword>
<keyword evidence="2" id="KW-0732">Signal</keyword>
<feature type="transmembrane region" description="Helical" evidence="1">
    <location>
        <begin position="56"/>
        <end position="77"/>
    </location>
</feature>
<keyword evidence="1" id="KW-0812">Transmembrane</keyword>
<evidence type="ECO:0000256" key="2">
    <source>
        <dbReference type="SAM" id="SignalP"/>
    </source>
</evidence>